<dbReference type="PANTHER" id="PTHR36835">
    <property type="entry name" value="CYTOCHROME BO(3) UBIQUINOL OXIDASE SUBUNIT 4"/>
    <property type="match status" value="1"/>
</dbReference>
<evidence type="ECO:0000313" key="18">
    <source>
        <dbReference type="EMBL" id="AFM24631.1"/>
    </source>
</evidence>
<evidence type="ECO:0000256" key="15">
    <source>
        <dbReference type="ARBA" id="ARBA00031887"/>
    </source>
</evidence>
<keyword evidence="11 17" id="KW-0472">Membrane</keyword>
<evidence type="ECO:0000256" key="4">
    <source>
        <dbReference type="ARBA" id="ARBA00014689"/>
    </source>
</evidence>
<dbReference type="STRING" id="706587.Desti_1923"/>
<dbReference type="HOGENOM" id="CLU_140945_1_0_7"/>
<evidence type="ECO:0000256" key="3">
    <source>
        <dbReference type="ARBA" id="ARBA00011700"/>
    </source>
</evidence>
<evidence type="ECO:0000256" key="10">
    <source>
        <dbReference type="ARBA" id="ARBA00023002"/>
    </source>
</evidence>
<dbReference type="InterPro" id="IPR005171">
    <property type="entry name" value="Cyt_c_oxidase_su4_prok"/>
</dbReference>
<dbReference type="EMBL" id="CP003360">
    <property type="protein sequence ID" value="AFM24631.1"/>
    <property type="molecule type" value="Genomic_DNA"/>
</dbReference>
<comment type="subcellular location">
    <subcellularLocation>
        <location evidence="1">Cell membrane</location>
        <topology evidence="1">Multi-pass membrane protein</topology>
    </subcellularLocation>
</comment>
<organism evidence="18 19">
    <name type="scientific">Desulfomonile tiedjei (strain ATCC 49306 / DSM 6799 / DCB-1)</name>
    <dbReference type="NCBI Taxonomy" id="706587"/>
    <lineage>
        <taxon>Bacteria</taxon>
        <taxon>Pseudomonadati</taxon>
        <taxon>Thermodesulfobacteriota</taxon>
        <taxon>Desulfomonilia</taxon>
        <taxon>Desulfomonilales</taxon>
        <taxon>Desulfomonilaceae</taxon>
        <taxon>Desulfomonile</taxon>
    </lineage>
</organism>
<evidence type="ECO:0000256" key="9">
    <source>
        <dbReference type="ARBA" id="ARBA00022989"/>
    </source>
</evidence>
<evidence type="ECO:0000256" key="7">
    <source>
        <dbReference type="ARBA" id="ARBA00022692"/>
    </source>
</evidence>
<reference evidence="19" key="1">
    <citation type="submission" date="2012-06" db="EMBL/GenBank/DDBJ databases">
        <title>Complete sequence of chromosome of Desulfomonile tiedjei DSM 6799.</title>
        <authorList>
            <person name="Lucas S."/>
            <person name="Copeland A."/>
            <person name="Lapidus A."/>
            <person name="Glavina del Rio T."/>
            <person name="Dalin E."/>
            <person name="Tice H."/>
            <person name="Bruce D."/>
            <person name="Goodwin L."/>
            <person name="Pitluck S."/>
            <person name="Peters L."/>
            <person name="Ovchinnikova G."/>
            <person name="Zeytun A."/>
            <person name="Lu M."/>
            <person name="Kyrpides N."/>
            <person name="Mavromatis K."/>
            <person name="Ivanova N."/>
            <person name="Brettin T."/>
            <person name="Detter J.C."/>
            <person name="Han C."/>
            <person name="Larimer F."/>
            <person name="Land M."/>
            <person name="Hauser L."/>
            <person name="Markowitz V."/>
            <person name="Cheng J.-F."/>
            <person name="Hugenholtz P."/>
            <person name="Woyke T."/>
            <person name="Wu D."/>
            <person name="Spring S."/>
            <person name="Schroeder M."/>
            <person name="Brambilla E."/>
            <person name="Klenk H.-P."/>
            <person name="Eisen J.A."/>
        </authorList>
    </citation>
    <scope>NUCLEOTIDE SEQUENCE [LARGE SCALE GENOMIC DNA]</scope>
    <source>
        <strain evidence="19">ATCC 49306 / DSM 6799 / DCB-1</strain>
    </source>
</reference>
<dbReference type="InterPro" id="IPR014210">
    <property type="entry name" value="Cyt_o_ubiqinol_oxidase_su4"/>
</dbReference>
<evidence type="ECO:0000313" key="19">
    <source>
        <dbReference type="Proteomes" id="UP000006055"/>
    </source>
</evidence>
<dbReference type="RefSeq" id="WP_014809776.1">
    <property type="nucleotide sequence ID" value="NC_018025.1"/>
</dbReference>
<evidence type="ECO:0000256" key="1">
    <source>
        <dbReference type="ARBA" id="ARBA00004651"/>
    </source>
</evidence>
<evidence type="ECO:0000256" key="16">
    <source>
        <dbReference type="ARBA" id="ARBA00032185"/>
    </source>
</evidence>
<keyword evidence="9 17" id="KW-1133">Transmembrane helix</keyword>
<keyword evidence="5" id="KW-0813">Transport</keyword>
<evidence type="ECO:0000256" key="17">
    <source>
        <dbReference type="SAM" id="Phobius"/>
    </source>
</evidence>
<feature type="transmembrane region" description="Helical" evidence="17">
    <location>
        <begin position="20"/>
        <end position="39"/>
    </location>
</feature>
<keyword evidence="10" id="KW-0560">Oxidoreductase</keyword>
<dbReference type="GO" id="GO:0015078">
    <property type="term" value="F:proton transmembrane transporter activity"/>
    <property type="evidence" value="ECO:0007669"/>
    <property type="project" value="TreeGrafter"/>
</dbReference>
<dbReference type="GO" id="GO:0009486">
    <property type="term" value="F:cytochrome bo3 ubiquinol oxidase activity"/>
    <property type="evidence" value="ECO:0007669"/>
    <property type="project" value="InterPro"/>
</dbReference>
<dbReference type="eggNOG" id="COG3125">
    <property type="taxonomic scope" value="Bacteria"/>
</dbReference>
<keyword evidence="6" id="KW-1003">Cell membrane</keyword>
<evidence type="ECO:0000256" key="14">
    <source>
        <dbReference type="ARBA" id="ARBA00030211"/>
    </source>
</evidence>
<dbReference type="GO" id="GO:0015990">
    <property type="term" value="P:electron transport coupled proton transport"/>
    <property type="evidence" value="ECO:0007669"/>
    <property type="project" value="InterPro"/>
</dbReference>
<feature type="transmembrane region" description="Helical" evidence="17">
    <location>
        <begin position="46"/>
        <end position="67"/>
    </location>
</feature>
<dbReference type="PATRIC" id="fig|706587.4.peg.2211"/>
<comment type="function">
    <text evidence="12">Cytochrome bo(3) ubiquinol terminal oxidase is the component of the aerobic respiratory chain of E.coli that predominates when cells are grown at high aeration. Has proton pump activity across the membrane in addition to electron transfer, pumping 2 protons/electron.</text>
</comment>
<dbReference type="NCBIfam" id="TIGR02847">
    <property type="entry name" value="CyoD"/>
    <property type="match status" value="1"/>
</dbReference>
<dbReference type="InterPro" id="IPR050968">
    <property type="entry name" value="Cytochrome_c_oxidase_bac_sub4"/>
</dbReference>
<evidence type="ECO:0000256" key="8">
    <source>
        <dbReference type="ARBA" id="ARBA00022982"/>
    </source>
</evidence>
<keyword evidence="7 17" id="KW-0812">Transmembrane</keyword>
<dbReference type="AlphaFoldDB" id="I4C4Z0"/>
<gene>
    <name evidence="18" type="ordered locus">Desti_1923</name>
</gene>
<proteinExistence type="inferred from homology"/>
<evidence type="ECO:0000256" key="2">
    <source>
        <dbReference type="ARBA" id="ARBA00008079"/>
    </source>
</evidence>
<dbReference type="GO" id="GO:0019646">
    <property type="term" value="P:aerobic electron transport chain"/>
    <property type="evidence" value="ECO:0007669"/>
    <property type="project" value="TreeGrafter"/>
</dbReference>
<evidence type="ECO:0000256" key="11">
    <source>
        <dbReference type="ARBA" id="ARBA00023136"/>
    </source>
</evidence>
<keyword evidence="19" id="KW-1185">Reference proteome</keyword>
<sequence length="108" mass="11872">MSQAYIDSTGASRGSLTSYVTGFVLSLILTAIPFALVMSGTWSSSAILVGIFSAGIVQILVHLYFFLHLDRSSDASWNVLALIFTVLIMVLFVGGSIWIMFNLYHRMM</sequence>
<protein>
    <recommendedName>
        <fullName evidence="4">Cytochrome bo(3) ubiquinol oxidase subunit 4</fullName>
    </recommendedName>
    <alternativeName>
        <fullName evidence="16">Cytochrome o ubiquinol oxidase subunit 4</fullName>
    </alternativeName>
    <alternativeName>
        <fullName evidence="13">Oxidase bo(3) subunit 4</fullName>
    </alternativeName>
    <alternativeName>
        <fullName evidence="14">Ubiquinol oxidase polypeptide IV</fullName>
    </alternativeName>
    <alternativeName>
        <fullName evidence="15">Ubiquinol oxidase subunit 4</fullName>
    </alternativeName>
</protein>
<dbReference type="Pfam" id="PF03626">
    <property type="entry name" value="COX4_pro"/>
    <property type="match status" value="1"/>
</dbReference>
<dbReference type="OrthoDB" id="2375888at2"/>
<dbReference type="GO" id="GO:0009319">
    <property type="term" value="C:cytochrome o ubiquinol oxidase complex"/>
    <property type="evidence" value="ECO:0007669"/>
    <property type="project" value="TreeGrafter"/>
</dbReference>
<accession>I4C4Z0</accession>
<comment type="subunit">
    <text evidence="3">Heterooctamer of two A chains, two B chains, two C chains and two D chains.</text>
</comment>
<feature type="transmembrane region" description="Helical" evidence="17">
    <location>
        <begin position="79"/>
        <end position="104"/>
    </location>
</feature>
<comment type="similarity">
    <text evidence="2">Belongs to the cytochrome c oxidase bacterial subunit 4 family.</text>
</comment>
<dbReference type="GO" id="GO:0005886">
    <property type="term" value="C:plasma membrane"/>
    <property type="evidence" value="ECO:0007669"/>
    <property type="project" value="UniProtKB-SubCell"/>
</dbReference>
<dbReference type="PANTHER" id="PTHR36835:SF1">
    <property type="entry name" value="CYTOCHROME BO(3) UBIQUINOL OXIDASE SUBUNIT 4"/>
    <property type="match status" value="1"/>
</dbReference>
<name>I4C4Z0_DESTA</name>
<evidence type="ECO:0000256" key="5">
    <source>
        <dbReference type="ARBA" id="ARBA00022448"/>
    </source>
</evidence>
<evidence type="ECO:0000256" key="13">
    <source>
        <dbReference type="ARBA" id="ARBA00030071"/>
    </source>
</evidence>
<evidence type="ECO:0000256" key="6">
    <source>
        <dbReference type="ARBA" id="ARBA00022475"/>
    </source>
</evidence>
<evidence type="ECO:0000256" key="12">
    <source>
        <dbReference type="ARBA" id="ARBA00025694"/>
    </source>
</evidence>
<dbReference type="Proteomes" id="UP000006055">
    <property type="component" value="Chromosome"/>
</dbReference>
<keyword evidence="8" id="KW-0249">Electron transport</keyword>
<dbReference type="KEGG" id="dti:Desti_1923"/>